<dbReference type="AlphaFoldDB" id="X0Z6Y4"/>
<proteinExistence type="predicted"/>
<accession>X0Z6Y4</accession>
<sequence length="30" mass="3580">MQCNIKDFDEIKMKSNRKTRTIILITLGIR</sequence>
<organism evidence="1">
    <name type="scientific">marine sediment metagenome</name>
    <dbReference type="NCBI Taxonomy" id="412755"/>
    <lineage>
        <taxon>unclassified sequences</taxon>
        <taxon>metagenomes</taxon>
        <taxon>ecological metagenomes</taxon>
    </lineage>
</organism>
<reference evidence="1" key="1">
    <citation type="journal article" date="2014" name="Front. Microbiol.">
        <title>High frequency of phylogenetically diverse reductive dehalogenase-homologous genes in deep subseafloor sedimentary metagenomes.</title>
        <authorList>
            <person name="Kawai M."/>
            <person name="Futagami T."/>
            <person name="Toyoda A."/>
            <person name="Takaki Y."/>
            <person name="Nishi S."/>
            <person name="Hori S."/>
            <person name="Arai W."/>
            <person name="Tsubouchi T."/>
            <person name="Morono Y."/>
            <person name="Uchiyama I."/>
            <person name="Ito T."/>
            <person name="Fujiyama A."/>
            <person name="Inagaki F."/>
            <person name="Takami H."/>
        </authorList>
    </citation>
    <scope>NUCLEOTIDE SEQUENCE</scope>
    <source>
        <strain evidence="1">Expedition CK06-06</strain>
    </source>
</reference>
<gene>
    <name evidence="1" type="ORF">S01H4_17810</name>
</gene>
<evidence type="ECO:0000313" key="1">
    <source>
        <dbReference type="EMBL" id="GAG64834.1"/>
    </source>
</evidence>
<protein>
    <submittedName>
        <fullName evidence="1">Uncharacterized protein</fullName>
    </submittedName>
</protein>
<feature type="non-terminal residue" evidence="1">
    <location>
        <position position="30"/>
    </location>
</feature>
<name>X0Z6Y4_9ZZZZ</name>
<dbReference type="EMBL" id="BART01007865">
    <property type="protein sequence ID" value="GAG64834.1"/>
    <property type="molecule type" value="Genomic_DNA"/>
</dbReference>
<comment type="caution">
    <text evidence="1">The sequence shown here is derived from an EMBL/GenBank/DDBJ whole genome shotgun (WGS) entry which is preliminary data.</text>
</comment>